<proteinExistence type="inferred from homology"/>
<dbReference type="GO" id="GO:0020037">
    <property type="term" value="F:heme binding"/>
    <property type="evidence" value="ECO:0007669"/>
    <property type="project" value="InterPro"/>
</dbReference>
<dbReference type="Proteomes" id="UP000663844">
    <property type="component" value="Unassembled WGS sequence"/>
</dbReference>
<evidence type="ECO:0000256" key="8">
    <source>
        <dbReference type="ARBA" id="ARBA00023002"/>
    </source>
</evidence>
<dbReference type="FunFam" id="1.10.630.10:FF:000182">
    <property type="entry name" value="Cytochrome P450 3A4"/>
    <property type="match status" value="1"/>
</dbReference>
<dbReference type="GO" id="GO:0016705">
    <property type="term" value="F:oxidoreductase activity, acting on paired donors, with incorporation or reduction of molecular oxygen"/>
    <property type="evidence" value="ECO:0007669"/>
    <property type="project" value="InterPro"/>
</dbReference>
<feature type="transmembrane region" description="Helical" evidence="14">
    <location>
        <begin position="657"/>
        <end position="680"/>
    </location>
</feature>
<dbReference type="Gene3D" id="1.10.630.10">
    <property type="entry name" value="Cytochrome P450"/>
    <property type="match status" value="1"/>
</dbReference>
<feature type="transmembrane region" description="Helical" evidence="14">
    <location>
        <begin position="739"/>
        <end position="763"/>
    </location>
</feature>
<sequence length="783" mass="91979">MFFLTGILIALLLVVIVIYLWNIRKAYDFFIRLKIPGPPPTFFFGNILDITKTRGTSIAIKEWGNKYGHIFGYFAGHTPILVLSDPDVLQDVFVKSFSKFHSRRPSPIVNQQAKDVSLFNAFGLRWKRQRFVINPTFSSSKLKQMSPLIHRSIDMLMTKMNEQYERGEPFDIYTYFKRFTMDTIWSCGFGLDTDMQNNINDPYLLNSQLIFAQNKLRRVAIILFMLLSEWRKVLAFLFRSINFTRYWLRRYIPVTKRFFKESPATWIMKQAHEMIEKRKEIGHTGRTDLLQLMLASMSDEDFIQDRPASFEKIGDTEVETPLIRKITKHEISANIFLFMIAGYETTSTALSYATYILATHPEEQRKLQEHIDAHFDPETEHSMPTYENVLEMDYLDMFIRETLRMFPIVPAAINRESTEEFCIENFGIVPKGTLITIDIYNLHFNPDLWGRLDPQEFHPERFATKRHPMAWIPFGAGSRNCVGMRFALLEMKMLLVRLLKTYSLIDCGEKTHKPFEQLQETFVITPSELCVRLQRRDEQHESGTPSRGSGCGVKLKELENDFKRIEYQDSFCIFRSYMGYVSATLFNYSFVLQAVYRYILIMYPMHLFWQSAKFQTFFIAFICILGFTYPLAFIFTGDIIYDVNNQVCQIPLQLSFPVVYIAILGAIFPILLIMFIYFKLVRYVHKMSKRIIPVNTLFRARRELKMVRRTVILISILITVTFPYVIFMFMSFFKRQPKSYFRIADAFSDLSLLLVIITLFQFTEPLKTSVMKRINGRINMVTT</sequence>
<dbReference type="Gene3D" id="1.20.1070.10">
    <property type="entry name" value="Rhodopsin 7-helix transmembrane proteins"/>
    <property type="match status" value="1"/>
</dbReference>
<evidence type="ECO:0000256" key="6">
    <source>
        <dbReference type="ARBA" id="ARBA00022723"/>
    </source>
</evidence>
<keyword evidence="9 13" id="KW-0408">Iron</keyword>
<dbReference type="InterPro" id="IPR017972">
    <property type="entry name" value="Cyt_P450_CS"/>
</dbReference>
<organism evidence="16 17">
    <name type="scientific">Adineta steineri</name>
    <dbReference type="NCBI Taxonomy" id="433720"/>
    <lineage>
        <taxon>Eukaryota</taxon>
        <taxon>Metazoa</taxon>
        <taxon>Spiralia</taxon>
        <taxon>Gnathifera</taxon>
        <taxon>Rotifera</taxon>
        <taxon>Eurotatoria</taxon>
        <taxon>Bdelloidea</taxon>
        <taxon>Adinetida</taxon>
        <taxon>Adinetidae</taxon>
        <taxon>Adineta</taxon>
    </lineage>
</organism>
<feature type="transmembrane region" description="Helical" evidence="14">
    <location>
        <begin position="577"/>
        <end position="596"/>
    </location>
</feature>
<evidence type="ECO:0000256" key="10">
    <source>
        <dbReference type="ARBA" id="ARBA00023033"/>
    </source>
</evidence>
<dbReference type="PANTHER" id="PTHR24302:SF15">
    <property type="entry name" value="FATTY-ACID PEROXYGENASE"/>
    <property type="match status" value="1"/>
</dbReference>
<evidence type="ECO:0000259" key="15">
    <source>
        <dbReference type="PROSITE" id="PS50262"/>
    </source>
</evidence>
<evidence type="ECO:0000256" key="14">
    <source>
        <dbReference type="SAM" id="Phobius"/>
    </source>
</evidence>
<dbReference type="InterPro" id="IPR000276">
    <property type="entry name" value="GPCR_Rhodpsn"/>
</dbReference>
<dbReference type="GO" id="GO:0004930">
    <property type="term" value="F:G protein-coupled receptor activity"/>
    <property type="evidence" value="ECO:0007669"/>
    <property type="project" value="InterPro"/>
</dbReference>
<dbReference type="GO" id="GO:0008395">
    <property type="term" value="F:steroid hydroxylase activity"/>
    <property type="evidence" value="ECO:0007669"/>
    <property type="project" value="TreeGrafter"/>
</dbReference>
<dbReference type="SUPFAM" id="SSF81321">
    <property type="entry name" value="Family A G protein-coupled receptor-like"/>
    <property type="match status" value="1"/>
</dbReference>
<comment type="similarity">
    <text evidence="3">Belongs to the cytochrome P450 family.</text>
</comment>
<name>A0A819SUF5_9BILA</name>
<feature type="transmembrane region" description="Helical" evidence="14">
    <location>
        <begin position="711"/>
        <end position="733"/>
    </location>
</feature>
<dbReference type="SUPFAM" id="SSF48264">
    <property type="entry name" value="Cytochrome P450"/>
    <property type="match status" value="1"/>
</dbReference>
<dbReference type="PROSITE" id="PS50262">
    <property type="entry name" value="G_PROTEIN_RECEP_F1_2"/>
    <property type="match status" value="1"/>
</dbReference>
<keyword evidence="5 14" id="KW-0812">Transmembrane</keyword>
<evidence type="ECO:0000256" key="4">
    <source>
        <dbReference type="ARBA" id="ARBA00022617"/>
    </source>
</evidence>
<dbReference type="InterPro" id="IPR002401">
    <property type="entry name" value="Cyt_P450_E_grp-I"/>
</dbReference>
<dbReference type="CDD" id="cd00637">
    <property type="entry name" value="7tm_classA_rhodopsin-like"/>
    <property type="match status" value="1"/>
</dbReference>
<evidence type="ECO:0000256" key="5">
    <source>
        <dbReference type="ARBA" id="ARBA00022692"/>
    </source>
</evidence>
<dbReference type="EMBL" id="CAJOAZ010004386">
    <property type="protein sequence ID" value="CAF4056711.1"/>
    <property type="molecule type" value="Genomic_DNA"/>
</dbReference>
<gene>
    <name evidence="16" type="ORF">OXD698_LOCUS32872</name>
</gene>
<dbReference type="AlphaFoldDB" id="A0A819SUF5"/>
<dbReference type="InterPro" id="IPR017452">
    <property type="entry name" value="GPCR_Rhodpsn_7TM"/>
</dbReference>
<dbReference type="GO" id="GO:0005506">
    <property type="term" value="F:iron ion binding"/>
    <property type="evidence" value="ECO:0007669"/>
    <property type="project" value="InterPro"/>
</dbReference>
<evidence type="ECO:0000256" key="13">
    <source>
        <dbReference type="PIRSR" id="PIRSR602401-1"/>
    </source>
</evidence>
<reference evidence="16" key="1">
    <citation type="submission" date="2021-02" db="EMBL/GenBank/DDBJ databases">
        <authorList>
            <person name="Nowell W R."/>
        </authorList>
    </citation>
    <scope>NUCLEOTIDE SEQUENCE</scope>
</reference>
<keyword evidence="11 14" id="KW-0472">Membrane</keyword>
<keyword evidence="7 14" id="KW-1133">Transmembrane helix</keyword>
<evidence type="ECO:0000313" key="17">
    <source>
        <dbReference type="Proteomes" id="UP000663844"/>
    </source>
</evidence>
<evidence type="ECO:0000256" key="2">
    <source>
        <dbReference type="ARBA" id="ARBA00004370"/>
    </source>
</evidence>
<dbReference type="GO" id="GO:0016020">
    <property type="term" value="C:membrane"/>
    <property type="evidence" value="ECO:0007669"/>
    <property type="project" value="UniProtKB-SubCell"/>
</dbReference>
<comment type="cofactor">
    <cofactor evidence="1 13">
        <name>heme</name>
        <dbReference type="ChEBI" id="CHEBI:30413"/>
    </cofactor>
</comment>
<evidence type="ECO:0000256" key="3">
    <source>
        <dbReference type="ARBA" id="ARBA00010617"/>
    </source>
</evidence>
<keyword evidence="10" id="KW-0503">Monooxygenase</keyword>
<dbReference type="PRINTS" id="PR00385">
    <property type="entry name" value="P450"/>
</dbReference>
<keyword evidence="6 13" id="KW-0479">Metal-binding</keyword>
<keyword evidence="8" id="KW-0560">Oxidoreductase</keyword>
<feature type="binding site" description="axial binding residue" evidence="13">
    <location>
        <position position="481"/>
    </location>
    <ligand>
        <name>heme</name>
        <dbReference type="ChEBI" id="CHEBI:30413"/>
    </ligand>
    <ligandPart>
        <name>Fe</name>
        <dbReference type="ChEBI" id="CHEBI:18248"/>
    </ligandPart>
</feature>
<evidence type="ECO:0000256" key="11">
    <source>
        <dbReference type="ARBA" id="ARBA00023136"/>
    </source>
</evidence>
<comment type="caution">
    <text evidence="16">The sequence shown here is derived from an EMBL/GenBank/DDBJ whole genome shotgun (WGS) entry which is preliminary data.</text>
</comment>
<keyword evidence="4 13" id="KW-0349">Heme</keyword>
<dbReference type="Pfam" id="PF00067">
    <property type="entry name" value="p450"/>
    <property type="match status" value="1"/>
</dbReference>
<evidence type="ECO:0000256" key="7">
    <source>
        <dbReference type="ARBA" id="ARBA00022989"/>
    </source>
</evidence>
<dbReference type="PROSITE" id="PS00086">
    <property type="entry name" value="CYTOCHROME_P450"/>
    <property type="match status" value="1"/>
</dbReference>
<evidence type="ECO:0000256" key="1">
    <source>
        <dbReference type="ARBA" id="ARBA00001971"/>
    </source>
</evidence>
<evidence type="ECO:0000313" key="16">
    <source>
        <dbReference type="EMBL" id="CAF4056711.1"/>
    </source>
</evidence>
<dbReference type="Pfam" id="PF00001">
    <property type="entry name" value="7tm_1"/>
    <property type="match status" value="1"/>
</dbReference>
<feature type="transmembrane region" description="Helical" evidence="14">
    <location>
        <begin position="617"/>
        <end position="637"/>
    </location>
</feature>
<comment type="subcellular location">
    <subcellularLocation>
        <location evidence="2">Membrane</location>
    </subcellularLocation>
</comment>
<dbReference type="PRINTS" id="PR00463">
    <property type="entry name" value="EP450I"/>
</dbReference>
<feature type="transmembrane region" description="Helical" evidence="14">
    <location>
        <begin position="6"/>
        <end position="23"/>
    </location>
</feature>
<dbReference type="InterPro" id="IPR036396">
    <property type="entry name" value="Cyt_P450_sf"/>
</dbReference>
<feature type="domain" description="G-protein coupled receptors family 1 profile" evidence="15">
    <location>
        <begin position="571"/>
        <end position="772"/>
    </location>
</feature>
<evidence type="ECO:0000256" key="12">
    <source>
        <dbReference type="ARBA" id="ARBA00043906"/>
    </source>
</evidence>
<evidence type="ECO:0000256" key="9">
    <source>
        <dbReference type="ARBA" id="ARBA00023004"/>
    </source>
</evidence>
<dbReference type="CDD" id="cd11055">
    <property type="entry name" value="CYP3A-like"/>
    <property type="match status" value="1"/>
</dbReference>
<dbReference type="InterPro" id="IPR050705">
    <property type="entry name" value="Cytochrome_P450_3A"/>
</dbReference>
<protein>
    <recommendedName>
        <fullName evidence="15">G-protein coupled receptors family 1 profile domain-containing protein</fullName>
    </recommendedName>
</protein>
<comment type="function">
    <text evidence="12">Cytochromes P450 are a group of heme-thiolate monooxygenases. They oxidize a variety of structurally unrelated compounds, including steroids, fatty acids, and xenobiotics.</text>
</comment>
<dbReference type="InterPro" id="IPR001128">
    <property type="entry name" value="Cyt_P450"/>
</dbReference>
<dbReference type="PANTHER" id="PTHR24302">
    <property type="entry name" value="CYTOCHROME P450 FAMILY 3"/>
    <property type="match status" value="1"/>
</dbReference>
<accession>A0A819SUF5</accession>